<dbReference type="InterPro" id="IPR002645">
    <property type="entry name" value="STAS_dom"/>
</dbReference>
<dbReference type="InterPro" id="IPR058548">
    <property type="entry name" value="MlaB-like_STAS"/>
</dbReference>
<evidence type="ECO:0000256" key="1">
    <source>
        <dbReference type="ARBA" id="ARBA00009013"/>
    </source>
</evidence>
<proteinExistence type="inferred from homology"/>
<dbReference type="InterPro" id="IPR003658">
    <property type="entry name" value="Anti-sigma_ant"/>
</dbReference>
<comment type="similarity">
    <text evidence="1">Belongs to the anti-sigma-factor antagonist family.</text>
</comment>
<feature type="non-terminal residue" evidence="3">
    <location>
        <position position="1"/>
    </location>
</feature>
<gene>
    <name evidence="3" type="ORF">MNBD_BACTEROID07-1145</name>
</gene>
<dbReference type="GO" id="GO:0043856">
    <property type="term" value="F:anti-sigma factor antagonist activity"/>
    <property type="evidence" value="ECO:0007669"/>
    <property type="project" value="InterPro"/>
</dbReference>
<dbReference type="CDD" id="cd07043">
    <property type="entry name" value="STAS_anti-anti-sigma_factors"/>
    <property type="match status" value="1"/>
</dbReference>
<protein>
    <submittedName>
        <fullName evidence="3">Anti-sigma B factor antagonist RsbV</fullName>
    </submittedName>
</protein>
<reference evidence="3" key="1">
    <citation type="submission" date="2018-06" db="EMBL/GenBank/DDBJ databases">
        <authorList>
            <person name="Zhirakovskaya E."/>
        </authorList>
    </citation>
    <scope>NUCLEOTIDE SEQUENCE</scope>
</reference>
<dbReference type="EMBL" id="UOET01000249">
    <property type="protein sequence ID" value="VAW28504.1"/>
    <property type="molecule type" value="Genomic_DNA"/>
</dbReference>
<organism evidence="3">
    <name type="scientific">hydrothermal vent metagenome</name>
    <dbReference type="NCBI Taxonomy" id="652676"/>
    <lineage>
        <taxon>unclassified sequences</taxon>
        <taxon>metagenomes</taxon>
        <taxon>ecological metagenomes</taxon>
    </lineage>
</organism>
<dbReference type="Pfam" id="PF13466">
    <property type="entry name" value="STAS_2"/>
    <property type="match status" value="1"/>
</dbReference>
<evidence type="ECO:0000259" key="2">
    <source>
        <dbReference type="PROSITE" id="PS50801"/>
    </source>
</evidence>
<dbReference type="AlphaFoldDB" id="A0A3B0V9A6"/>
<feature type="domain" description="STAS" evidence="2">
    <location>
        <begin position="1"/>
        <end position="91"/>
    </location>
</feature>
<dbReference type="NCBIfam" id="TIGR00377">
    <property type="entry name" value="ant_ant_sig"/>
    <property type="match status" value="1"/>
</dbReference>
<dbReference type="InterPro" id="IPR036513">
    <property type="entry name" value="STAS_dom_sf"/>
</dbReference>
<dbReference type="SUPFAM" id="SSF52091">
    <property type="entry name" value="SpoIIaa-like"/>
    <property type="match status" value="1"/>
</dbReference>
<sequence>SRLAIKLYDRLDATNAEETSGVVSKELEALDRDIVIDVSKLEYISSAGLQVILKCAKAAKAAGKETFLHGAKGNVLEIFRLSGFLTFLKEE</sequence>
<accession>A0A3B0V9A6</accession>
<evidence type="ECO:0000313" key="3">
    <source>
        <dbReference type="EMBL" id="VAW28504.1"/>
    </source>
</evidence>
<dbReference type="PROSITE" id="PS50801">
    <property type="entry name" value="STAS"/>
    <property type="match status" value="1"/>
</dbReference>
<dbReference type="Gene3D" id="3.30.750.24">
    <property type="entry name" value="STAS domain"/>
    <property type="match status" value="1"/>
</dbReference>
<name>A0A3B0V9A6_9ZZZZ</name>
<dbReference type="PANTHER" id="PTHR33495">
    <property type="entry name" value="ANTI-SIGMA FACTOR ANTAGONIST TM_1081-RELATED-RELATED"/>
    <property type="match status" value="1"/>
</dbReference>